<proteinExistence type="predicted"/>
<dbReference type="AlphaFoldDB" id="A0A760MRZ4"/>
<dbReference type="EMBL" id="DAAXUA010000053">
    <property type="protein sequence ID" value="HAG2563057.1"/>
    <property type="molecule type" value="Genomic_DNA"/>
</dbReference>
<name>A0A760MRZ4_SALER</name>
<protein>
    <submittedName>
        <fullName evidence="1">Uncharacterized protein</fullName>
    </submittedName>
</protein>
<reference evidence="1" key="1">
    <citation type="journal article" date="2018" name="Genome Biol.">
        <title>SKESA: strategic k-mer extension for scrupulous assemblies.</title>
        <authorList>
            <person name="Souvorov A."/>
            <person name="Agarwala R."/>
            <person name="Lipman D.J."/>
        </authorList>
    </citation>
    <scope>NUCLEOTIDE SEQUENCE</scope>
    <source>
        <strain evidence="1">MA.CK_95/00012601</strain>
    </source>
</reference>
<gene>
    <name evidence="1" type="ORF">G8W38_004924</name>
</gene>
<evidence type="ECO:0000313" key="1">
    <source>
        <dbReference type="EMBL" id="HAG2563057.1"/>
    </source>
</evidence>
<comment type="caution">
    <text evidence="1">The sequence shown here is derived from an EMBL/GenBank/DDBJ whole genome shotgun (WGS) entry which is preliminary data.</text>
</comment>
<sequence>MSEPLKATIRLKKQEAIDLKETAFDLTKKAIMNGKQKIHSESDIVHLAIEYALKNIDIDEHGELVLGTESKKK</sequence>
<reference evidence="1" key="2">
    <citation type="submission" date="2020-02" db="EMBL/GenBank/DDBJ databases">
        <authorList>
            <consortium name="NCBI Pathogen Detection Project"/>
        </authorList>
    </citation>
    <scope>NUCLEOTIDE SEQUENCE</scope>
    <source>
        <strain evidence="1">MA.CK_95/00012601</strain>
    </source>
</reference>
<organism evidence="1">
    <name type="scientific">Salmonella enterica</name>
    <name type="common">Salmonella choleraesuis</name>
    <dbReference type="NCBI Taxonomy" id="28901"/>
    <lineage>
        <taxon>Bacteria</taxon>
        <taxon>Pseudomonadati</taxon>
        <taxon>Pseudomonadota</taxon>
        <taxon>Gammaproteobacteria</taxon>
        <taxon>Enterobacterales</taxon>
        <taxon>Enterobacteriaceae</taxon>
        <taxon>Salmonella</taxon>
    </lineage>
</organism>
<accession>A0A760MRZ4</accession>